<keyword evidence="5" id="KW-1185">Reference proteome</keyword>
<gene>
    <name evidence="4" type="ORF">GCM10023321_48260</name>
</gene>
<organism evidence="4 5">
    <name type="scientific">Pseudonocardia eucalypti</name>
    <dbReference type="NCBI Taxonomy" id="648755"/>
    <lineage>
        <taxon>Bacteria</taxon>
        <taxon>Bacillati</taxon>
        <taxon>Actinomycetota</taxon>
        <taxon>Actinomycetes</taxon>
        <taxon>Pseudonocardiales</taxon>
        <taxon>Pseudonocardiaceae</taxon>
        <taxon>Pseudonocardia</taxon>
    </lineage>
</organism>
<dbReference type="GO" id="GO:0016787">
    <property type="term" value="F:hydrolase activity"/>
    <property type="evidence" value="ECO:0007669"/>
    <property type="project" value="UniProtKB-KW"/>
</dbReference>
<keyword evidence="4" id="KW-0378">Hydrolase</keyword>
<feature type="domain" description="Fumarylacetoacetase-like C-terminal" evidence="3">
    <location>
        <begin position="71"/>
        <end position="274"/>
    </location>
</feature>
<accession>A0ABP9QII7</accession>
<evidence type="ECO:0000313" key="4">
    <source>
        <dbReference type="EMBL" id="GAA5162533.1"/>
    </source>
</evidence>
<dbReference type="InterPro" id="IPR036663">
    <property type="entry name" value="Fumarylacetoacetase_C_sf"/>
</dbReference>
<reference evidence="5" key="1">
    <citation type="journal article" date="2019" name="Int. J. Syst. Evol. Microbiol.">
        <title>The Global Catalogue of Microorganisms (GCM) 10K type strain sequencing project: providing services to taxonomists for standard genome sequencing and annotation.</title>
        <authorList>
            <consortium name="The Broad Institute Genomics Platform"/>
            <consortium name="The Broad Institute Genome Sequencing Center for Infectious Disease"/>
            <person name="Wu L."/>
            <person name="Ma J."/>
        </authorList>
    </citation>
    <scope>NUCLEOTIDE SEQUENCE [LARGE SCALE GENOMIC DNA]</scope>
    <source>
        <strain evidence="5">JCM 18303</strain>
    </source>
</reference>
<evidence type="ECO:0000313" key="5">
    <source>
        <dbReference type="Proteomes" id="UP001428817"/>
    </source>
</evidence>
<dbReference type="Proteomes" id="UP001428817">
    <property type="component" value="Unassembled WGS sequence"/>
</dbReference>
<dbReference type="Pfam" id="PF01557">
    <property type="entry name" value="FAA_hydrolase"/>
    <property type="match status" value="1"/>
</dbReference>
<proteinExistence type="inferred from homology"/>
<keyword evidence="2" id="KW-0479">Metal-binding</keyword>
<evidence type="ECO:0000259" key="3">
    <source>
        <dbReference type="Pfam" id="PF01557"/>
    </source>
</evidence>
<dbReference type="SUPFAM" id="SSF56529">
    <property type="entry name" value="FAH"/>
    <property type="match status" value="1"/>
</dbReference>
<dbReference type="Gene3D" id="3.90.850.10">
    <property type="entry name" value="Fumarylacetoacetase-like, C-terminal domain"/>
    <property type="match status" value="1"/>
</dbReference>
<dbReference type="PANTHER" id="PTHR42796:SF4">
    <property type="entry name" value="FUMARYLACETOACETATE HYDROLASE DOMAIN-CONTAINING PROTEIN 2A"/>
    <property type="match status" value="1"/>
</dbReference>
<evidence type="ECO:0000256" key="1">
    <source>
        <dbReference type="ARBA" id="ARBA00010211"/>
    </source>
</evidence>
<evidence type="ECO:0000256" key="2">
    <source>
        <dbReference type="ARBA" id="ARBA00022723"/>
    </source>
</evidence>
<dbReference type="InterPro" id="IPR051121">
    <property type="entry name" value="FAH"/>
</dbReference>
<dbReference type="PANTHER" id="PTHR42796">
    <property type="entry name" value="FUMARYLACETOACETATE HYDROLASE DOMAIN-CONTAINING PROTEIN 2A-RELATED"/>
    <property type="match status" value="1"/>
</dbReference>
<dbReference type="InterPro" id="IPR011234">
    <property type="entry name" value="Fumarylacetoacetase-like_C"/>
</dbReference>
<sequence length="281" mass="30243">MRLATVTTPSGTIFGAVTDRGVIDLHARLGARHPDLRSLLAEDLPVVPDGAPVDYGFAEIGWLPVVPNPTKIVCVGLNYRDHRAETGNRPTRHPALFLRTPDSQVGHEQPLVQPRESATLDYEAEIAVVIGRGGRRIPRERAWHHVAGISCYNDGSVREFQRHTAQYTAGKKFPGTGGFGPWLTTMDELAPRLTLSCRVNGATVQSADTDGMIFPIDEIVEYASTVFTLEPGDVLVTGTPGGVGSRREPPVFLAPGDVVEVEIGGVGVLRNPVVNDQGCRG</sequence>
<comment type="similarity">
    <text evidence="1">Belongs to the FAH family.</text>
</comment>
<name>A0ABP9QII7_9PSEU</name>
<dbReference type="EMBL" id="BAABJP010000026">
    <property type="protein sequence ID" value="GAA5162533.1"/>
    <property type="molecule type" value="Genomic_DNA"/>
</dbReference>
<comment type="caution">
    <text evidence="4">The sequence shown here is derived from an EMBL/GenBank/DDBJ whole genome shotgun (WGS) entry which is preliminary data.</text>
</comment>
<protein>
    <submittedName>
        <fullName evidence="4">Fumarylacetoacetate hydrolase family protein</fullName>
    </submittedName>
</protein>